<accession>L9WXB8</accession>
<gene>
    <name evidence="1" type="ORF">C491_19992</name>
</gene>
<evidence type="ECO:0000313" key="1">
    <source>
        <dbReference type="EMBL" id="ELY54110.1"/>
    </source>
</evidence>
<name>L9WXB8_9EURY</name>
<reference evidence="1 2" key="1">
    <citation type="journal article" date="2014" name="PLoS Genet.">
        <title>Phylogenetically driven sequencing of extremely halophilic archaea reveals strategies for static and dynamic osmo-response.</title>
        <authorList>
            <person name="Becker E.A."/>
            <person name="Seitzer P.M."/>
            <person name="Tritt A."/>
            <person name="Larsen D."/>
            <person name="Krusor M."/>
            <person name="Yao A.I."/>
            <person name="Wu D."/>
            <person name="Madern D."/>
            <person name="Eisen J.A."/>
            <person name="Darling A.E."/>
            <person name="Facciotti M.T."/>
        </authorList>
    </citation>
    <scope>NUCLEOTIDE SEQUENCE [LARGE SCALE GENOMIC DNA]</scope>
    <source>
        <strain evidence="1 2">DSM 10524</strain>
    </source>
</reference>
<dbReference type="RefSeq" id="WP_005559483.1">
    <property type="nucleotide sequence ID" value="NZ_AOIB01000038.1"/>
</dbReference>
<dbReference type="EMBL" id="AOIB01000038">
    <property type="protein sequence ID" value="ELY54110.1"/>
    <property type="molecule type" value="Genomic_DNA"/>
</dbReference>
<protein>
    <submittedName>
        <fullName evidence="1">Uncharacterized protein</fullName>
    </submittedName>
</protein>
<organism evidence="1 2">
    <name type="scientific">Natronococcus amylolyticus DSM 10524</name>
    <dbReference type="NCBI Taxonomy" id="1227497"/>
    <lineage>
        <taxon>Archaea</taxon>
        <taxon>Methanobacteriati</taxon>
        <taxon>Methanobacteriota</taxon>
        <taxon>Stenosarchaea group</taxon>
        <taxon>Halobacteria</taxon>
        <taxon>Halobacteriales</taxon>
        <taxon>Natrialbaceae</taxon>
        <taxon>Natronococcus</taxon>
    </lineage>
</organism>
<keyword evidence="2" id="KW-1185">Reference proteome</keyword>
<proteinExistence type="predicted"/>
<comment type="caution">
    <text evidence="1">The sequence shown here is derived from an EMBL/GenBank/DDBJ whole genome shotgun (WGS) entry which is preliminary data.</text>
</comment>
<dbReference type="Proteomes" id="UP000011688">
    <property type="component" value="Unassembled WGS sequence"/>
</dbReference>
<sequence>MSWDVDYENEDSIALAHEDGFVLFAKRGMDQGDHTNWTLELTDTDDGTELVQETHRISNEQHLWSVIEKYTDLYPA</sequence>
<evidence type="ECO:0000313" key="2">
    <source>
        <dbReference type="Proteomes" id="UP000011688"/>
    </source>
</evidence>
<dbReference type="AlphaFoldDB" id="L9WXB8"/>
<dbReference type="OrthoDB" id="197815at2157"/>